<comment type="caution">
    <text evidence="2">The sequence shown here is derived from an EMBL/GenBank/DDBJ whole genome shotgun (WGS) entry which is preliminary data.</text>
</comment>
<protein>
    <submittedName>
        <fullName evidence="2">Phosphotransferase family protein</fullName>
    </submittedName>
</protein>
<dbReference type="EMBL" id="JACXYY010000004">
    <property type="protein sequence ID" value="MBD3915051.1"/>
    <property type="molecule type" value="Genomic_DNA"/>
</dbReference>
<proteinExistence type="predicted"/>
<dbReference type="Gene3D" id="3.30.200.20">
    <property type="entry name" value="Phosphorylase Kinase, domain 1"/>
    <property type="match status" value="1"/>
</dbReference>
<organism evidence="2 3">
    <name type="scientific">Nocardioides hwasunensis</name>
    <dbReference type="NCBI Taxonomy" id="397258"/>
    <lineage>
        <taxon>Bacteria</taxon>
        <taxon>Bacillati</taxon>
        <taxon>Actinomycetota</taxon>
        <taxon>Actinomycetes</taxon>
        <taxon>Propionibacteriales</taxon>
        <taxon>Nocardioidaceae</taxon>
        <taxon>Nocardioides</taxon>
    </lineage>
</organism>
<dbReference type="InterPro" id="IPR002575">
    <property type="entry name" value="Aminoglycoside_PTrfase"/>
</dbReference>
<dbReference type="InterPro" id="IPR052898">
    <property type="entry name" value="ACAD10-like"/>
</dbReference>
<evidence type="ECO:0000259" key="1">
    <source>
        <dbReference type="Pfam" id="PF01636"/>
    </source>
</evidence>
<dbReference type="CDD" id="cd05154">
    <property type="entry name" value="ACAD10_11_N-like"/>
    <property type="match status" value="1"/>
</dbReference>
<dbReference type="SUPFAM" id="SSF56112">
    <property type="entry name" value="Protein kinase-like (PK-like)"/>
    <property type="match status" value="1"/>
</dbReference>
<evidence type="ECO:0000313" key="3">
    <source>
        <dbReference type="Proteomes" id="UP000649289"/>
    </source>
</evidence>
<dbReference type="InterPro" id="IPR041726">
    <property type="entry name" value="ACAD10_11_N"/>
</dbReference>
<gene>
    <name evidence="2" type="ORF">IEZ25_10535</name>
</gene>
<dbReference type="InterPro" id="IPR011009">
    <property type="entry name" value="Kinase-like_dom_sf"/>
</dbReference>
<dbReference type="Gene3D" id="3.90.1200.10">
    <property type="match status" value="1"/>
</dbReference>
<dbReference type="Pfam" id="PF01636">
    <property type="entry name" value="APH"/>
    <property type="match status" value="1"/>
</dbReference>
<dbReference type="PANTHER" id="PTHR47829">
    <property type="entry name" value="HYDROLASE, PUTATIVE (AFU_ORTHOLOGUE AFUA_1G12880)-RELATED"/>
    <property type="match status" value="1"/>
</dbReference>
<sequence length="349" mass="36382">MTVPLTTDLSLSDTDLEVVAGAMAGVGAAVCGDLRAELLAGGRSNLTYRITDGTTAWVLRTPPRVGRTPSAHDVAREFRVTAALLGTGVGVARPVVLCGDDTAMGLPFSVVEFVDGETLRTRTDLDALAAATVGALADELVGTLAALHAVDHVAVGLERFGRPNAYFERQARRWAGQWDHVGAPELSALAGEVVRRLQAARPTQPATSIVHGDFRVDNTLVRLDDGPQIAAVVDWELSTIGDPVADVALMCAYRAPVFDLIVGSEAAWTSPRLPGVGDLAARYEAASGRRLDHWDLHLGLAYFKIGVIAAGIAYRASVGGATGPGFDTAGQTVAPYLELARGALAGGVA</sequence>
<dbReference type="PANTHER" id="PTHR47829:SF1">
    <property type="entry name" value="HAD FAMILY PHOSPHATASE"/>
    <property type="match status" value="1"/>
</dbReference>
<reference evidence="2 3" key="1">
    <citation type="submission" date="2020-09" db="EMBL/GenBank/DDBJ databases">
        <title>novel species in genus Nocardioides.</title>
        <authorList>
            <person name="Zhang G."/>
        </authorList>
    </citation>
    <scope>NUCLEOTIDE SEQUENCE [LARGE SCALE GENOMIC DNA]</scope>
    <source>
        <strain evidence="2 3">19197</strain>
    </source>
</reference>
<name>A0ABR8MJ13_9ACTN</name>
<dbReference type="Proteomes" id="UP000649289">
    <property type="component" value="Unassembled WGS sequence"/>
</dbReference>
<dbReference type="RefSeq" id="WP_191199388.1">
    <property type="nucleotide sequence ID" value="NZ_BAAAPA010000005.1"/>
</dbReference>
<evidence type="ECO:0000313" key="2">
    <source>
        <dbReference type="EMBL" id="MBD3915051.1"/>
    </source>
</evidence>
<accession>A0ABR8MJ13</accession>
<keyword evidence="3" id="KW-1185">Reference proteome</keyword>
<feature type="domain" description="Aminoglycoside phosphotransferase" evidence="1">
    <location>
        <begin position="37"/>
        <end position="256"/>
    </location>
</feature>